<dbReference type="AlphaFoldDB" id="A0A9X3IT75"/>
<sequence>MENPFLNRSSLVLGLFLAVAPLANAATDDSTLNNPEVLKNLLGVLGKKTSSDAAAKGQRNTYVPPTDTSALDNTKVMQSLFPLLAAQQGVGNKPDSNPEVLNDPAVMASLLGEIRKSEAVGASETDNSTSVLDDADVMASILPLLSGEAGPDSDEIFEPTPRNLGFNDTIPTRNGLIGFGLARQASTAFGEHTLVTGNARYHVSENWDALLGAEVSVDSLDNPEITDGSGTVIMSSGRTFRVFNAGLGYTLLNGLTSFDGGETYVPWKLNADAVLGQQFTGGNNGMYYGFGTSLQILKDDYWIGIDTRYFRVNDDVLNKVGTHRGLQWGLTAGFYY</sequence>
<protein>
    <recommendedName>
        <fullName evidence="4">Outer membrane protein beta-barrel domain-containing protein</fullName>
    </recommendedName>
</protein>
<comment type="caution">
    <text evidence="2">The sequence shown here is derived from an EMBL/GenBank/DDBJ whole genome shotgun (WGS) entry which is preliminary data.</text>
</comment>
<organism evidence="2 3">
    <name type="scientific">Parathalassolituus penaei</name>
    <dbReference type="NCBI Taxonomy" id="2997323"/>
    <lineage>
        <taxon>Bacteria</taxon>
        <taxon>Pseudomonadati</taxon>
        <taxon>Pseudomonadota</taxon>
        <taxon>Gammaproteobacteria</taxon>
        <taxon>Oceanospirillales</taxon>
        <taxon>Oceanospirillaceae</taxon>
        <taxon>Parathalassolituus</taxon>
    </lineage>
</organism>
<gene>
    <name evidence="2" type="ORF">OUO13_10505</name>
</gene>
<reference evidence="2" key="1">
    <citation type="submission" date="2022-11" db="EMBL/GenBank/DDBJ databases">
        <title>Parathalassolutuus dongxingensis gen. nov., sp. nov., a novel member of family Oceanospirillaceae isolated from a coastal shrimp pond in Guangxi, China.</title>
        <authorList>
            <person name="Chen H."/>
        </authorList>
    </citation>
    <scope>NUCLEOTIDE SEQUENCE</scope>
    <source>
        <strain evidence="2">G-43</strain>
    </source>
</reference>
<keyword evidence="1" id="KW-0732">Signal</keyword>
<keyword evidence="3" id="KW-1185">Reference proteome</keyword>
<dbReference type="Proteomes" id="UP001150830">
    <property type="component" value="Unassembled WGS sequence"/>
</dbReference>
<evidence type="ECO:0008006" key="4">
    <source>
        <dbReference type="Google" id="ProtNLM"/>
    </source>
</evidence>
<evidence type="ECO:0000256" key="1">
    <source>
        <dbReference type="SAM" id="SignalP"/>
    </source>
</evidence>
<feature type="signal peptide" evidence="1">
    <location>
        <begin position="1"/>
        <end position="25"/>
    </location>
</feature>
<name>A0A9X3IT75_9GAMM</name>
<evidence type="ECO:0000313" key="3">
    <source>
        <dbReference type="Proteomes" id="UP001150830"/>
    </source>
</evidence>
<proteinExistence type="predicted"/>
<dbReference type="RefSeq" id="WP_283173833.1">
    <property type="nucleotide sequence ID" value="NZ_JAPNOA010000028.1"/>
</dbReference>
<evidence type="ECO:0000313" key="2">
    <source>
        <dbReference type="EMBL" id="MCY0965619.1"/>
    </source>
</evidence>
<accession>A0A9X3IT75</accession>
<feature type="chain" id="PRO_5040909274" description="Outer membrane protein beta-barrel domain-containing protein" evidence="1">
    <location>
        <begin position="26"/>
        <end position="336"/>
    </location>
</feature>
<dbReference type="EMBL" id="JAPNOA010000028">
    <property type="protein sequence ID" value="MCY0965619.1"/>
    <property type="molecule type" value="Genomic_DNA"/>
</dbReference>